<dbReference type="EMBL" id="JAUSTT010000012">
    <property type="protein sequence ID" value="MDQ0176448.1"/>
    <property type="molecule type" value="Genomic_DNA"/>
</dbReference>
<dbReference type="InterPro" id="IPR036162">
    <property type="entry name" value="Resolvase-like_N_sf"/>
</dbReference>
<proteinExistence type="predicted"/>
<organism evidence="2 3">
    <name type="scientific">Bacillus chungangensis</name>
    <dbReference type="NCBI Taxonomy" id="587633"/>
    <lineage>
        <taxon>Bacteria</taxon>
        <taxon>Bacillati</taxon>
        <taxon>Bacillota</taxon>
        <taxon>Bacilli</taxon>
        <taxon>Bacillales</taxon>
        <taxon>Bacillaceae</taxon>
        <taxon>Bacillus</taxon>
    </lineage>
</organism>
<keyword evidence="3" id="KW-1185">Reference proteome</keyword>
<dbReference type="SUPFAM" id="SSF53041">
    <property type="entry name" value="Resolvase-like"/>
    <property type="match status" value="1"/>
</dbReference>
<protein>
    <submittedName>
        <fullName evidence="2">DNA invertase Pin-like site-specific DNA recombinase</fullName>
    </submittedName>
</protein>
<comment type="caution">
    <text evidence="2">The sequence shown here is derived from an EMBL/GenBank/DDBJ whole genome shotgun (WGS) entry which is preliminary data.</text>
</comment>
<reference evidence="2 3" key="1">
    <citation type="submission" date="2023-07" db="EMBL/GenBank/DDBJ databases">
        <title>Genomic Encyclopedia of Type Strains, Phase IV (KMG-IV): sequencing the most valuable type-strain genomes for metagenomic binning, comparative biology and taxonomic classification.</title>
        <authorList>
            <person name="Goeker M."/>
        </authorList>
    </citation>
    <scope>NUCLEOTIDE SEQUENCE [LARGE SCALE GENOMIC DNA]</scope>
    <source>
        <strain evidence="2 3">DSM 23837</strain>
    </source>
</reference>
<dbReference type="PROSITE" id="PS51736">
    <property type="entry name" value="RECOMBINASES_3"/>
    <property type="match status" value="1"/>
</dbReference>
<evidence type="ECO:0000313" key="3">
    <source>
        <dbReference type="Proteomes" id="UP001223586"/>
    </source>
</evidence>
<gene>
    <name evidence="2" type="ORF">J2S08_002292</name>
</gene>
<sequence length="96" mass="11107">MNYFLNYVRKSRCDEERERRTGEDALTEQKKLMAKLLDDMGIPYVQKFEVGSGVKIATRPVFKEVLEELKQGKYDAIAVKEISRLGRGSMSDMVDR</sequence>
<dbReference type="Pfam" id="PF00239">
    <property type="entry name" value="Resolvase"/>
    <property type="match status" value="1"/>
</dbReference>
<feature type="domain" description="Resolvase/invertase-type recombinase catalytic" evidence="1">
    <location>
        <begin position="3"/>
        <end position="96"/>
    </location>
</feature>
<dbReference type="RefSeq" id="WP_307229594.1">
    <property type="nucleotide sequence ID" value="NZ_JAUSTT010000012.1"/>
</dbReference>
<dbReference type="InterPro" id="IPR006119">
    <property type="entry name" value="Resolv_N"/>
</dbReference>
<evidence type="ECO:0000259" key="1">
    <source>
        <dbReference type="PROSITE" id="PS51736"/>
    </source>
</evidence>
<dbReference type="Proteomes" id="UP001223586">
    <property type="component" value="Unassembled WGS sequence"/>
</dbReference>
<dbReference type="Gene3D" id="3.40.50.1390">
    <property type="entry name" value="Resolvase, N-terminal catalytic domain"/>
    <property type="match status" value="1"/>
</dbReference>
<evidence type="ECO:0000313" key="2">
    <source>
        <dbReference type="EMBL" id="MDQ0176448.1"/>
    </source>
</evidence>
<name>A0ABT9WTJ9_9BACI</name>
<accession>A0ABT9WTJ9</accession>